<dbReference type="SMART" id="SM00291">
    <property type="entry name" value="ZnF_ZZ"/>
    <property type="match status" value="1"/>
</dbReference>
<sequence length="82" mass="9913">MSESTNSYFNLITKTYTCDECTRTIDGIRYHCHHCCQDDYDLCSECYWSLHIRRKTICKHKMQRINPEKEVKEDKDEDKSKI</sequence>
<dbReference type="InterPro" id="IPR043145">
    <property type="entry name" value="Znf_ZZ_sf"/>
</dbReference>
<proteinExistence type="predicted"/>
<evidence type="ECO:0000259" key="5">
    <source>
        <dbReference type="PROSITE" id="PS50135"/>
    </source>
</evidence>
<feature type="domain" description="ZZ-type" evidence="5">
    <location>
        <begin position="13"/>
        <end position="70"/>
    </location>
</feature>
<accession>A0A914D5W2</accession>
<dbReference type="SUPFAM" id="SSF57850">
    <property type="entry name" value="RING/U-box"/>
    <property type="match status" value="1"/>
</dbReference>
<evidence type="ECO:0000256" key="3">
    <source>
        <dbReference type="ARBA" id="ARBA00022833"/>
    </source>
</evidence>
<dbReference type="PROSITE" id="PS50135">
    <property type="entry name" value="ZF_ZZ_2"/>
    <property type="match status" value="1"/>
</dbReference>
<name>A0A914D5W2_9BILA</name>
<evidence type="ECO:0000313" key="7">
    <source>
        <dbReference type="WBParaSite" id="ACRNAN_scaffold1830.g7002.t1"/>
    </source>
</evidence>
<dbReference type="Pfam" id="PF00569">
    <property type="entry name" value="ZZ"/>
    <property type="match status" value="1"/>
</dbReference>
<keyword evidence="1" id="KW-0479">Metal-binding</keyword>
<dbReference type="GO" id="GO:0008270">
    <property type="term" value="F:zinc ion binding"/>
    <property type="evidence" value="ECO:0007669"/>
    <property type="project" value="UniProtKB-KW"/>
</dbReference>
<dbReference type="PROSITE" id="PS01357">
    <property type="entry name" value="ZF_ZZ_1"/>
    <property type="match status" value="1"/>
</dbReference>
<evidence type="ECO:0000256" key="4">
    <source>
        <dbReference type="PROSITE-ProRule" id="PRU00228"/>
    </source>
</evidence>
<keyword evidence="6" id="KW-1185">Reference proteome</keyword>
<evidence type="ECO:0000313" key="6">
    <source>
        <dbReference type="Proteomes" id="UP000887540"/>
    </source>
</evidence>
<evidence type="ECO:0000256" key="2">
    <source>
        <dbReference type="ARBA" id="ARBA00022771"/>
    </source>
</evidence>
<dbReference type="Gene3D" id="3.30.60.90">
    <property type="match status" value="1"/>
</dbReference>
<reference evidence="7" key="1">
    <citation type="submission" date="2022-11" db="UniProtKB">
        <authorList>
            <consortium name="WormBaseParasite"/>
        </authorList>
    </citation>
    <scope>IDENTIFICATION</scope>
</reference>
<dbReference type="AlphaFoldDB" id="A0A914D5W2"/>
<evidence type="ECO:0000256" key="1">
    <source>
        <dbReference type="ARBA" id="ARBA00022723"/>
    </source>
</evidence>
<organism evidence="6 7">
    <name type="scientific">Acrobeloides nanus</name>
    <dbReference type="NCBI Taxonomy" id="290746"/>
    <lineage>
        <taxon>Eukaryota</taxon>
        <taxon>Metazoa</taxon>
        <taxon>Ecdysozoa</taxon>
        <taxon>Nematoda</taxon>
        <taxon>Chromadorea</taxon>
        <taxon>Rhabditida</taxon>
        <taxon>Tylenchina</taxon>
        <taxon>Cephalobomorpha</taxon>
        <taxon>Cephaloboidea</taxon>
        <taxon>Cephalobidae</taxon>
        <taxon>Acrobeloides</taxon>
    </lineage>
</organism>
<dbReference type="WBParaSite" id="ACRNAN_scaffold1830.g7002.t1">
    <property type="protein sequence ID" value="ACRNAN_scaffold1830.g7002.t1"/>
    <property type="gene ID" value="ACRNAN_scaffold1830.g7002"/>
</dbReference>
<protein>
    <submittedName>
        <fullName evidence="7">ZZ-type domain-containing protein</fullName>
    </submittedName>
</protein>
<keyword evidence="3" id="KW-0862">Zinc</keyword>
<dbReference type="Proteomes" id="UP000887540">
    <property type="component" value="Unplaced"/>
</dbReference>
<keyword evidence="2 4" id="KW-0863">Zinc-finger</keyword>
<dbReference type="InterPro" id="IPR000433">
    <property type="entry name" value="Znf_ZZ"/>
</dbReference>